<evidence type="ECO:0000313" key="1">
    <source>
        <dbReference type="EMBL" id="GFJ81767.1"/>
    </source>
</evidence>
<organism evidence="1 2">
    <name type="scientific">Phytohabitans houttuyneae</name>
    <dbReference type="NCBI Taxonomy" id="1076126"/>
    <lineage>
        <taxon>Bacteria</taxon>
        <taxon>Bacillati</taxon>
        <taxon>Actinomycetota</taxon>
        <taxon>Actinomycetes</taxon>
        <taxon>Micromonosporales</taxon>
        <taxon>Micromonosporaceae</taxon>
    </lineage>
</organism>
<evidence type="ECO:0000313" key="2">
    <source>
        <dbReference type="Proteomes" id="UP000482800"/>
    </source>
</evidence>
<dbReference type="AlphaFoldDB" id="A0A6V8KJ87"/>
<name>A0A6V8KJ87_9ACTN</name>
<reference evidence="1 2" key="2">
    <citation type="submission" date="2020-03" db="EMBL/GenBank/DDBJ databases">
        <authorList>
            <person name="Ichikawa N."/>
            <person name="Kimura A."/>
            <person name="Kitahashi Y."/>
            <person name="Uohara A."/>
        </authorList>
    </citation>
    <scope>NUCLEOTIDE SEQUENCE [LARGE SCALE GENOMIC DNA]</scope>
    <source>
        <strain evidence="1 2">NBRC 108639</strain>
    </source>
</reference>
<dbReference type="Proteomes" id="UP000482800">
    <property type="component" value="Unassembled WGS sequence"/>
</dbReference>
<gene>
    <name evidence="1" type="ORF">Phou_059470</name>
</gene>
<evidence type="ECO:0008006" key="3">
    <source>
        <dbReference type="Google" id="ProtNLM"/>
    </source>
</evidence>
<sequence>MPRVEFDVNSGVSPERFIGALTDFSPARADVWPNIDAEHLKVHEVGADSADVTEGSSLAGGVWERNRYDWSTPGTVRVETIESNTWRPGSSWLYQVTPAGTGSHIHVTVDRRPASLKGRLIAVLLVLGGRRVLRGATEEVLRKLEQSG</sequence>
<accession>A0A6V8KJ87</accession>
<protein>
    <recommendedName>
        <fullName evidence="3">Polyketide cyclase</fullName>
    </recommendedName>
</protein>
<keyword evidence="2" id="KW-1185">Reference proteome</keyword>
<dbReference type="SUPFAM" id="SSF55961">
    <property type="entry name" value="Bet v1-like"/>
    <property type="match status" value="1"/>
</dbReference>
<dbReference type="RefSeq" id="WP_173061420.1">
    <property type="nucleotide sequence ID" value="NZ_BAABGO010000022.1"/>
</dbReference>
<comment type="caution">
    <text evidence="1">The sequence shown here is derived from an EMBL/GenBank/DDBJ whole genome shotgun (WGS) entry which is preliminary data.</text>
</comment>
<proteinExistence type="predicted"/>
<dbReference type="EMBL" id="BLPF01000002">
    <property type="protein sequence ID" value="GFJ81767.1"/>
    <property type="molecule type" value="Genomic_DNA"/>
</dbReference>
<reference evidence="1 2" key="1">
    <citation type="submission" date="2020-03" db="EMBL/GenBank/DDBJ databases">
        <title>Whole genome shotgun sequence of Phytohabitans houttuyneae NBRC 108639.</title>
        <authorList>
            <person name="Komaki H."/>
            <person name="Tamura T."/>
        </authorList>
    </citation>
    <scope>NUCLEOTIDE SEQUENCE [LARGE SCALE GENOMIC DNA]</scope>
    <source>
        <strain evidence="1 2">NBRC 108639</strain>
    </source>
</reference>